<evidence type="ECO:0000256" key="1">
    <source>
        <dbReference type="ARBA" id="ARBA00022612"/>
    </source>
</evidence>
<dbReference type="InterPro" id="IPR054613">
    <property type="entry name" value="Peptidase_S78_dom"/>
</dbReference>
<keyword evidence="1" id="KW-1188">Viral release from host cell</keyword>
<gene>
    <name evidence="6" type="ORF">SAMEA2259716_05719</name>
</gene>
<dbReference type="GO" id="GO:0008233">
    <property type="term" value="F:peptidase activity"/>
    <property type="evidence" value="ECO:0007669"/>
    <property type="project" value="UniProtKB-KW"/>
</dbReference>
<dbReference type="InterPro" id="IPR006433">
    <property type="entry name" value="Prohead_protease"/>
</dbReference>
<dbReference type="AlphaFoldDB" id="A0A1U5ENE8"/>
<organism evidence="6 7">
    <name type="scientific">Mycobacteroides abscessus subsp. massiliense</name>
    <dbReference type="NCBI Taxonomy" id="1962118"/>
    <lineage>
        <taxon>Bacteria</taxon>
        <taxon>Bacillati</taxon>
        <taxon>Actinomycetota</taxon>
        <taxon>Actinomycetes</taxon>
        <taxon>Mycobacteriales</taxon>
        <taxon>Mycobacteriaceae</taxon>
        <taxon>Mycobacteroides</taxon>
        <taxon>Mycobacteroides abscessus</taxon>
    </lineage>
</organism>
<name>A0A1U5ENE8_9MYCO</name>
<feature type="domain" description="Prohead serine protease" evidence="5">
    <location>
        <begin position="42"/>
        <end position="197"/>
    </location>
</feature>
<accession>A0A1U5ENE8</accession>
<keyword evidence="2 6" id="KW-0645">Protease</keyword>
<evidence type="ECO:0000313" key="6">
    <source>
        <dbReference type="EMBL" id="SKN00092.1"/>
    </source>
</evidence>
<reference evidence="6 7" key="1">
    <citation type="submission" date="2016-11" db="EMBL/GenBank/DDBJ databases">
        <authorList>
            <consortium name="Pathogen Informatics"/>
        </authorList>
    </citation>
    <scope>NUCLEOTIDE SEQUENCE [LARGE SCALE GENOMIC DNA]</scope>
    <source>
        <strain evidence="6 7">911</strain>
    </source>
</reference>
<dbReference type="EMBL" id="FVGW01000022">
    <property type="protein sequence ID" value="SKN00092.1"/>
    <property type="molecule type" value="Genomic_DNA"/>
</dbReference>
<evidence type="ECO:0000256" key="2">
    <source>
        <dbReference type="ARBA" id="ARBA00022670"/>
    </source>
</evidence>
<dbReference type="NCBIfam" id="TIGR01543">
    <property type="entry name" value="proheadase_HK97"/>
    <property type="match status" value="1"/>
</dbReference>
<feature type="region of interest" description="Disordered" evidence="4">
    <location>
        <begin position="230"/>
        <end position="265"/>
    </location>
</feature>
<evidence type="ECO:0000256" key="3">
    <source>
        <dbReference type="ARBA" id="ARBA00022801"/>
    </source>
</evidence>
<dbReference type="Proteomes" id="UP000190074">
    <property type="component" value="Unassembled WGS sequence"/>
</dbReference>
<evidence type="ECO:0000259" key="5">
    <source>
        <dbReference type="Pfam" id="PF04586"/>
    </source>
</evidence>
<keyword evidence="3" id="KW-0378">Hydrolase</keyword>
<protein>
    <submittedName>
        <fullName evidence="6">HK97 family phage prohead protease</fullName>
    </submittedName>
</protein>
<evidence type="ECO:0000313" key="7">
    <source>
        <dbReference type="Proteomes" id="UP000190074"/>
    </source>
</evidence>
<proteinExistence type="predicted"/>
<evidence type="ECO:0000256" key="4">
    <source>
        <dbReference type="SAM" id="MobiDB-lite"/>
    </source>
</evidence>
<dbReference type="Pfam" id="PF04586">
    <property type="entry name" value="Peptidase_S78"/>
    <property type="match status" value="1"/>
</dbReference>
<sequence length="278" mass="29704">MAATPTDTICMSTSDELAAKLGPHADAGTKAVVVKFKTDGLEEGEFIGYASVFGNKDSYGDVVQPGAFTNTLAEWKAKGVPIPLLWGHNTADPDFNLGEIIEATEDDRGLKVHGRLDMESPKSAQTYRLLKSGRVNQMSFAYRVVDGAYIQPEGEDKTWRDAYYELRELELYEVSIVPIGANQETEILAVKAATSAMAAKAGRVLSAKNGQALRGALAQAEEIVTALKSVLPEEGSADEEDQDQTSGEEPPAGEPKASPDVATPDPSVYLALLAINEA</sequence>
<dbReference type="GO" id="GO:0006508">
    <property type="term" value="P:proteolysis"/>
    <property type="evidence" value="ECO:0007669"/>
    <property type="project" value="UniProtKB-KW"/>
</dbReference>